<evidence type="ECO:0000256" key="2">
    <source>
        <dbReference type="ARBA" id="ARBA00022516"/>
    </source>
</evidence>
<comment type="cofactor">
    <cofactor evidence="1">
        <name>Mg(2+)</name>
        <dbReference type="ChEBI" id="CHEBI:18420"/>
    </cofactor>
</comment>
<dbReference type="NCBIfam" id="TIGR00147">
    <property type="entry name" value="YegS/Rv2252/BmrU family lipid kinase"/>
    <property type="match status" value="1"/>
</dbReference>
<dbReference type="InterPro" id="IPR016064">
    <property type="entry name" value="NAD/diacylglycerol_kinase_sf"/>
</dbReference>
<dbReference type="Proteomes" id="UP000756860">
    <property type="component" value="Unassembled WGS sequence"/>
</dbReference>
<evidence type="ECO:0000313" key="13">
    <source>
        <dbReference type="EMBL" id="MBT0653275.1"/>
    </source>
</evidence>
<dbReference type="Gene3D" id="3.40.50.10330">
    <property type="entry name" value="Probable inorganic polyphosphate/atp-NAD kinase, domain 1"/>
    <property type="match status" value="1"/>
</dbReference>
<keyword evidence="9" id="KW-0443">Lipid metabolism</keyword>
<evidence type="ECO:0000256" key="10">
    <source>
        <dbReference type="ARBA" id="ARBA00023209"/>
    </source>
</evidence>
<dbReference type="EMBL" id="JAHCVK010000003">
    <property type="protein sequence ID" value="MBT0653275.1"/>
    <property type="molecule type" value="Genomic_DNA"/>
</dbReference>
<keyword evidence="7" id="KW-0067">ATP-binding</keyword>
<dbReference type="InterPro" id="IPR017438">
    <property type="entry name" value="ATP-NAD_kinase_N"/>
</dbReference>
<comment type="caution">
    <text evidence="13">The sequence shown here is derived from an EMBL/GenBank/DDBJ whole genome shotgun (WGS) entry which is preliminary data.</text>
</comment>
<evidence type="ECO:0000256" key="7">
    <source>
        <dbReference type="ARBA" id="ARBA00022840"/>
    </source>
</evidence>
<keyword evidence="6 13" id="KW-0418">Kinase</keyword>
<dbReference type="SUPFAM" id="SSF111331">
    <property type="entry name" value="NAD kinase/diacylglycerol kinase-like"/>
    <property type="match status" value="1"/>
</dbReference>
<keyword evidence="2" id="KW-0444">Lipid biosynthesis</keyword>
<feature type="domain" description="DAGKc" evidence="12">
    <location>
        <begin position="1"/>
        <end position="131"/>
    </location>
</feature>
<dbReference type="InterPro" id="IPR045540">
    <property type="entry name" value="YegS/DAGK_C"/>
</dbReference>
<keyword evidence="11" id="KW-1208">Phospholipid metabolism</keyword>
<dbReference type="PANTHER" id="PTHR12358">
    <property type="entry name" value="SPHINGOSINE KINASE"/>
    <property type="match status" value="1"/>
</dbReference>
<evidence type="ECO:0000313" key="14">
    <source>
        <dbReference type="Proteomes" id="UP000756860"/>
    </source>
</evidence>
<dbReference type="PROSITE" id="PS50146">
    <property type="entry name" value="DAGK"/>
    <property type="match status" value="1"/>
</dbReference>
<organism evidence="13 14">
    <name type="scientific">Geomobilimonas luticola</name>
    <dbReference type="NCBI Taxonomy" id="1114878"/>
    <lineage>
        <taxon>Bacteria</taxon>
        <taxon>Pseudomonadati</taxon>
        <taxon>Thermodesulfobacteriota</taxon>
        <taxon>Desulfuromonadia</taxon>
        <taxon>Geobacterales</taxon>
        <taxon>Geobacteraceae</taxon>
        <taxon>Geomobilimonas</taxon>
    </lineage>
</organism>
<evidence type="ECO:0000259" key="12">
    <source>
        <dbReference type="PROSITE" id="PS50146"/>
    </source>
</evidence>
<evidence type="ECO:0000256" key="1">
    <source>
        <dbReference type="ARBA" id="ARBA00001946"/>
    </source>
</evidence>
<evidence type="ECO:0000256" key="6">
    <source>
        <dbReference type="ARBA" id="ARBA00022777"/>
    </source>
</evidence>
<evidence type="ECO:0000256" key="4">
    <source>
        <dbReference type="ARBA" id="ARBA00022723"/>
    </source>
</evidence>
<evidence type="ECO:0000256" key="3">
    <source>
        <dbReference type="ARBA" id="ARBA00022679"/>
    </source>
</evidence>
<evidence type="ECO:0000256" key="11">
    <source>
        <dbReference type="ARBA" id="ARBA00023264"/>
    </source>
</evidence>
<dbReference type="InterPro" id="IPR005218">
    <property type="entry name" value="Diacylglycerol/lipid_kinase"/>
</dbReference>
<keyword evidence="5" id="KW-0547">Nucleotide-binding</keyword>
<accession>A0ABS5SD19</accession>
<keyword evidence="10" id="KW-0594">Phospholipid biosynthesis</keyword>
<dbReference type="Pfam" id="PF00781">
    <property type="entry name" value="DAGK_cat"/>
    <property type="match status" value="1"/>
</dbReference>
<dbReference type="SMART" id="SM00046">
    <property type="entry name" value="DAGKc"/>
    <property type="match status" value="1"/>
</dbReference>
<sequence>MAERCFLIVNPTSGGYSRQKIAEVVNSLERGGKAPELLLTRCAADAGLFARRICTEEAAPFIVVGGGDGTINGVLNGLAPGKATLAILPLGTANVLAKELGIRSLEEAIRRITGGEARTMAVGLLEAQGEKRYFSLMAGIGVDGAVVEDVRLGEKRVVGKGAYLLAAMRRLAAWDREPLRIRADGREVECHSAVICNGARYGGDFVLAPTADIFTPGFQVVCIRGGTRRTYARLALDLFRGRVPSGPGITTFPARLLEISTAKAVQVDGDYVGRGPLRIVVVENFVRVLA</sequence>
<keyword evidence="14" id="KW-1185">Reference proteome</keyword>
<dbReference type="InterPro" id="IPR050187">
    <property type="entry name" value="Lipid_Phosphate_FormReg"/>
</dbReference>
<dbReference type="InterPro" id="IPR001206">
    <property type="entry name" value="Diacylglycerol_kinase_cat_dom"/>
</dbReference>
<dbReference type="PANTHER" id="PTHR12358:SF106">
    <property type="entry name" value="LIPID KINASE YEGS"/>
    <property type="match status" value="1"/>
</dbReference>
<evidence type="ECO:0000256" key="5">
    <source>
        <dbReference type="ARBA" id="ARBA00022741"/>
    </source>
</evidence>
<reference evidence="13 14" key="1">
    <citation type="submission" date="2021-05" db="EMBL/GenBank/DDBJ databases">
        <title>The draft genome of Geobacter luticola JCM 17780.</title>
        <authorList>
            <person name="Xu Z."/>
            <person name="Masuda Y."/>
            <person name="Itoh H."/>
            <person name="Senoo K."/>
        </authorList>
    </citation>
    <scope>NUCLEOTIDE SEQUENCE [LARGE SCALE GENOMIC DNA]</scope>
    <source>
        <strain evidence="13 14">JCM 17780</strain>
    </source>
</reference>
<gene>
    <name evidence="13" type="ORF">KI810_09425</name>
</gene>
<dbReference type="GO" id="GO:0016301">
    <property type="term" value="F:kinase activity"/>
    <property type="evidence" value="ECO:0007669"/>
    <property type="project" value="UniProtKB-KW"/>
</dbReference>
<dbReference type="Gene3D" id="2.60.200.40">
    <property type="match status" value="1"/>
</dbReference>
<keyword evidence="8" id="KW-0460">Magnesium</keyword>
<protein>
    <submittedName>
        <fullName evidence="13">YegS/Rv2252/BmrU family lipid kinase</fullName>
    </submittedName>
</protein>
<dbReference type="Pfam" id="PF19279">
    <property type="entry name" value="YegS_C"/>
    <property type="match status" value="1"/>
</dbReference>
<dbReference type="RefSeq" id="WP_214175280.1">
    <property type="nucleotide sequence ID" value="NZ_JAHCVK010000003.1"/>
</dbReference>
<keyword evidence="4" id="KW-0479">Metal-binding</keyword>
<proteinExistence type="predicted"/>
<evidence type="ECO:0000256" key="8">
    <source>
        <dbReference type="ARBA" id="ARBA00022842"/>
    </source>
</evidence>
<keyword evidence="3" id="KW-0808">Transferase</keyword>
<evidence type="ECO:0000256" key="9">
    <source>
        <dbReference type="ARBA" id="ARBA00023098"/>
    </source>
</evidence>
<name>A0ABS5SD19_9BACT</name>